<accession>A0A2P2CB10</accession>
<feature type="transmembrane region" description="Helical" evidence="8">
    <location>
        <begin position="308"/>
        <end position="328"/>
    </location>
</feature>
<dbReference type="Gene3D" id="3.30.565.10">
    <property type="entry name" value="Histidine kinase-like ATPase, C-terminal domain"/>
    <property type="match status" value="1"/>
</dbReference>
<dbReference type="GO" id="GO:0005524">
    <property type="term" value="F:ATP binding"/>
    <property type="evidence" value="ECO:0007669"/>
    <property type="project" value="UniProtKB-KW"/>
</dbReference>
<dbReference type="EMBL" id="CZKA01000053">
    <property type="protein sequence ID" value="CUR59156.1"/>
    <property type="molecule type" value="Genomic_DNA"/>
</dbReference>
<keyword evidence="8" id="KW-0812">Transmembrane</keyword>
<feature type="transmembrane region" description="Helical" evidence="8">
    <location>
        <begin position="181"/>
        <end position="202"/>
    </location>
</feature>
<dbReference type="PANTHER" id="PTHR24421:SF10">
    <property type="entry name" value="NITRATE_NITRITE SENSOR PROTEIN NARQ"/>
    <property type="match status" value="1"/>
</dbReference>
<dbReference type="GO" id="GO:0046983">
    <property type="term" value="F:protein dimerization activity"/>
    <property type="evidence" value="ECO:0007669"/>
    <property type="project" value="InterPro"/>
</dbReference>
<feature type="transmembrane region" description="Helical" evidence="8">
    <location>
        <begin position="99"/>
        <end position="122"/>
    </location>
</feature>
<reference evidence="11" key="1">
    <citation type="submission" date="2015-08" db="EMBL/GenBank/DDBJ databases">
        <authorList>
            <person name="Babu N.S."/>
            <person name="Beckwith C.J."/>
            <person name="Beseler K.G."/>
            <person name="Brison A."/>
            <person name="Carone J.V."/>
            <person name="Caskin T.P."/>
            <person name="Diamond M."/>
            <person name="Durham M.E."/>
            <person name="Foxe J.M."/>
            <person name="Go M."/>
            <person name="Henderson B.A."/>
            <person name="Jones I.B."/>
            <person name="McGettigan J.A."/>
            <person name="Micheletti S.J."/>
            <person name="Nasrallah M.E."/>
            <person name="Ortiz D."/>
            <person name="Piller C.R."/>
            <person name="Privatt S.R."/>
            <person name="Schneider S.L."/>
            <person name="Sharp S."/>
            <person name="Smith T.C."/>
            <person name="Stanton J.D."/>
            <person name="Ullery H.E."/>
            <person name="Wilson R.J."/>
            <person name="Serrano M.G."/>
            <person name="Buck G."/>
            <person name="Lee V."/>
            <person name="Wang Y."/>
            <person name="Carvalho R."/>
            <person name="Voegtly L."/>
            <person name="Shi R."/>
            <person name="Duckworth R."/>
            <person name="Johnson A."/>
            <person name="Loviza R."/>
            <person name="Walstead R."/>
            <person name="Shah Z."/>
            <person name="Kiflezghi M."/>
            <person name="Wade K."/>
            <person name="Ball S.L."/>
            <person name="Bradley K.W."/>
            <person name="Asai D.J."/>
            <person name="Bowman C.A."/>
            <person name="Russell D.A."/>
            <person name="Pope W.H."/>
            <person name="Jacobs-Sera D."/>
            <person name="Hendrix R.W."/>
            <person name="Hatfull G.F."/>
        </authorList>
    </citation>
    <scope>NUCLEOTIDE SEQUENCE</scope>
</reference>
<sequence>MRWARVTAVICGMLAALLMAVAISFLVAEPNRASWLALAIGALVVPATAALSVLVTRRREGAVVGVLLGCLSLAVGAVIAKEVWLQWLATTGDPGRWDWLVAVTAENAWWILASFALLLLHFPTGSVPSPRWRWVPALIVAAAAITQAYGAVEQAPFRAPLAGLDRPFGPPPAWAQLVGEVAFVVLLVLIVASAASLVLRFRRSDGVQRQQIKWLALAGIGMPLYPLLCLIEILVWGESQWFSAAIGLGSLLATPVAAAIAVLRYDLYDVDKALAVAVSWGLVTVSTLAVYAAVTSVTGLLVGRSSEVGVALGTAAAAVLLLPALRAVRRAVDARMYPLRRAALAAVDTLHREVSAGEARPEQLQEVLREALRDPGLRIGFRVPGSDTFLDGAGDPVSADGVLVLLDDEPTGVFLRGSGPASVELLREVSGRCATLVEVIRLRRDVASALAEAESSRGRLLAAGYDERRRLERDLHDGAQQRLVSLGMSLRLAQRHLDDGTVDLDGLLDQSVAELGTAVAELRQIAHGLRPISLDDGLPAALSNLVRSLPLAVDMDIDDSPLPDTVATTAYYVVSEAIANAVKHAEATRIQLLVVRRPGLLLVRVTDDGCGGARLGLRSGLVDRVAALGGSLQVDSDRGRGTQVEAALPCAS</sequence>
<dbReference type="Pfam" id="PF02518">
    <property type="entry name" value="HATPase_c"/>
    <property type="match status" value="1"/>
</dbReference>
<evidence type="ECO:0000313" key="11">
    <source>
        <dbReference type="EMBL" id="CUR59156.1"/>
    </source>
</evidence>
<feature type="domain" description="Signal transduction histidine kinase subgroup 3 dimerisation and phosphoacceptor" evidence="10">
    <location>
        <begin position="467"/>
        <end position="533"/>
    </location>
</feature>
<dbReference type="InterPro" id="IPR036890">
    <property type="entry name" value="HATPase_C_sf"/>
</dbReference>
<dbReference type="EC" id="2.7.13.3" evidence="2"/>
<evidence type="ECO:0000256" key="4">
    <source>
        <dbReference type="ARBA" id="ARBA00022679"/>
    </source>
</evidence>
<dbReference type="Gene3D" id="1.20.5.1930">
    <property type="match status" value="1"/>
</dbReference>
<keyword evidence="4" id="KW-0808">Transferase</keyword>
<proteinExistence type="predicted"/>
<evidence type="ECO:0000256" key="3">
    <source>
        <dbReference type="ARBA" id="ARBA00022553"/>
    </source>
</evidence>
<feature type="transmembrane region" description="Helical" evidence="8">
    <location>
        <begin position="62"/>
        <end position="79"/>
    </location>
</feature>
<keyword evidence="8" id="KW-1133">Transmembrane helix</keyword>
<dbReference type="Pfam" id="PF07730">
    <property type="entry name" value="HisKA_3"/>
    <property type="match status" value="1"/>
</dbReference>
<evidence type="ECO:0000256" key="7">
    <source>
        <dbReference type="ARBA" id="ARBA00022840"/>
    </source>
</evidence>
<dbReference type="InterPro" id="IPR003594">
    <property type="entry name" value="HATPase_dom"/>
</dbReference>
<organism evidence="11">
    <name type="scientific">metagenome</name>
    <dbReference type="NCBI Taxonomy" id="256318"/>
    <lineage>
        <taxon>unclassified sequences</taxon>
        <taxon>metagenomes</taxon>
    </lineage>
</organism>
<feature type="transmembrane region" description="Helical" evidence="8">
    <location>
        <begin position="134"/>
        <end position="152"/>
    </location>
</feature>
<keyword evidence="5" id="KW-0547">Nucleotide-binding</keyword>
<dbReference type="AlphaFoldDB" id="A0A2P2CB10"/>
<dbReference type="GO" id="GO:0016020">
    <property type="term" value="C:membrane"/>
    <property type="evidence" value="ECO:0007669"/>
    <property type="project" value="InterPro"/>
</dbReference>
<feature type="transmembrane region" description="Helical" evidence="8">
    <location>
        <begin position="214"/>
        <end position="235"/>
    </location>
</feature>
<feature type="transmembrane region" description="Helical" evidence="8">
    <location>
        <begin position="7"/>
        <end position="27"/>
    </location>
</feature>
<protein>
    <recommendedName>
        <fullName evidence="2">histidine kinase</fullName>
        <ecNumber evidence="2">2.7.13.3</ecNumber>
    </recommendedName>
</protein>
<evidence type="ECO:0000256" key="6">
    <source>
        <dbReference type="ARBA" id="ARBA00022777"/>
    </source>
</evidence>
<feature type="transmembrane region" description="Helical" evidence="8">
    <location>
        <begin position="275"/>
        <end position="302"/>
    </location>
</feature>
<keyword evidence="3" id="KW-0597">Phosphoprotein</keyword>
<evidence type="ECO:0000259" key="10">
    <source>
        <dbReference type="Pfam" id="PF07730"/>
    </source>
</evidence>
<dbReference type="InterPro" id="IPR011712">
    <property type="entry name" value="Sig_transdc_His_kin_sub3_dim/P"/>
</dbReference>
<feature type="transmembrane region" description="Helical" evidence="8">
    <location>
        <begin position="241"/>
        <end position="263"/>
    </location>
</feature>
<evidence type="ECO:0000256" key="5">
    <source>
        <dbReference type="ARBA" id="ARBA00022741"/>
    </source>
</evidence>
<keyword evidence="6 11" id="KW-0418">Kinase</keyword>
<feature type="domain" description="Histidine kinase/HSP90-like ATPase" evidence="9">
    <location>
        <begin position="568"/>
        <end position="650"/>
    </location>
</feature>
<evidence type="ECO:0000256" key="8">
    <source>
        <dbReference type="SAM" id="Phobius"/>
    </source>
</evidence>
<dbReference type="GO" id="GO:0000155">
    <property type="term" value="F:phosphorelay sensor kinase activity"/>
    <property type="evidence" value="ECO:0007669"/>
    <property type="project" value="InterPro"/>
</dbReference>
<evidence type="ECO:0000256" key="1">
    <source>
        <dbReference type="ARBA" id="ARBA00000085"/>
    </source>
</evidence>
<dbReference type="PANTHER" id="PTHR24421">
    <property type="entry name" value="NITRATE/NITRITE SENSOR PROTEIN NARX-RELATED"/>
    <property type="match status" value="1"/>
</dbReference>
<keyword evidence="7" id="KW-0067">ATP-binding</keyword>
<comment type="catalytic activity">
    <reaction evidence="1">
        <text>ATP + protein L-histidine = ADP + protein N-phospho-L-histidine.</text>
        <dbReference type="EC" id="2.7.13.3"/>
    </reaction>
</comment>
<gene>
    <name evidence="11" type="ORF">NOCA2570056</name>
</gene>
<dbReference type="SUPFAM" id="SSF55874">
    <property type="entry name" value="ATPase domain of HSP90 chaperone/DNA topoisomerase II/histidine kinase"/>
    <property type="match status" value="1"/>
</dbReference>
<feature type="transmembrane region" description="Helical" evidence="8">
    <location>
        <begin position="33"/>
        <end position="55"/>
    </location>
</feature>
<evidence type="ECO:0000256" key="2">
    <source>
        <dbReference type="ARBA" id="ARBA00012438"/>
    </source>
</evidence>
<keyword evidence="8" id="KW-0472">Membrane</keyword>
<dbReference type="InterPro" id="IPR050482">
    <property type="entry name" value="Sensor_HK_TwoCompSys"/>
</dbReference>
<dbReference type="CDD" id="cd16917">
    <property type="entry name" value="HATPase_UhpB-NarQ-NarX-like"/>
    <property type="match status" value="1"/>
</dbReference>
<evidence type="ECO:0000259" key="9">
    <source>
        <dbReference type="Pfam" id="PF02518"/>
    </source>
</evidence>
<name>A0A2P2CB10_9ZZZZ</name>